<dbReference type="Proteomes" id="UP000230750">
    <property type="component" value="Unassembled WGS sequence"/>
</dbReference>
<proteinExistence type="predicted"/>
<dbReference type="PANTHER" id="PTHR18884">
    <property type="entry name" value="SEPTIN"/>
    <property type="match status" value="1"/>
</dbReference>
<evidence type="ECO:0000313" key="3">
    <source>
        <dbReference type="Proteomes" id="UP000230750"/>
    </source>
</evidence>
<dbReference type="Pfam" id="PF00735">
    <property type="entry name" value="Septin"/>
    <property type="match status" value="1"/>
</dbReference>
<evidence type="ECO:0000259" key="1">
    <source>
        <dbReference type="PROSITE" id="PS51719"/>
    </source>
</evidence>
<reference evidence="2 3" key="1">
    <citation type="journal article" date="2017" name="PLoS Biol.">
        <title>The sea cucumber genome provides insights into morphological evolution and visceral regeneration.</title>
        <authorList>
            <person name="Zhang X."/>
            <person name="Sun L."/>
            <person name="Yuan J."/>
            <person name="Sun Y."/>
            <person name="Gao Y."/>
            <person name="Zhang L."/>
            <person name="Li S."/>
            <person name="Dai H."/>
            <person name="Hamel J.F."/>
            <person name="Liu C."/>
            <person name="Yu Y."/>
            <person name="Liu S."/>
            <person name="Lin W."/>
            <person name="Guo K."/>
            <person name="Jin S."/>
            <person name="Xu P."/>
            <person name="Storey K.B."/>
            <person name="Huan P."/>
            <person name="Zhang T."/>
            <person name="Zhou Y."/>
            <person name="Zhang J."/>
            <person name="Lin C."/>
            <person name="Li X."/>
            <person name="Xing L."/>
            <person name="Huo D."/>
            <person name="Sun M."/>
            <person name="Wang L."/>
            <person name="Mercier A."/>
            <person name="Li F."/>
            <person name="Yang H."/>
            <person name="Xiang J."/>
        </authorList>
    </citation>
    <scope>NUCLEOTIDE SEQUENCE [LARGE SCALE GENOMIC DNA]</scope>
    <source>
        <strain evidence="2">Shaxun</strain>
        <tissue evidence="2">Muscle</tissue>
    </source>
</reference>
<feature type="domain" description="Septin-type G" evidence="1">
    <location>
        <begin position="1"/>
        <end position="175"/>
    </location>
</feature>
<organism evidence="2 3">
    <name type="scientific">Stichopus japonicus</name>
    <name type="common">Sea cucumber</name>
    <dbReference type="NCBI Taxonomy" id="307972"/>
    <lineage>
        <taxon>Eukaryota</taxon>
        <taxon>Metazoa</taxon>
        <taxon>Echinodermata</taxon>
        <taxon>Eleutherozoa</taxon>
        <taxon>Echinozoa</taxon>
        <taxon>Holothuroidea</taxon>
        <taxon>Aspidochirotacea</taxon>
        <taxon>Aspidochirotida</taxon>
        <taxon>Stichopodidae</taxon>
        <taxon>Apostichopus</taxon>
    </lineage>
</organism>
<dbReference type="InterPro" id="IPR027417">
    <property type="entry name" value="P-loop_NTPase"/>
</dbReference>
<dbReference type="Gene3D" id="3.40.50.300">
    <property type="entry name" value="P-loop containing nucleotide triphosphate hydrolases"/>
    <property type="match status" value="1"/>
</dbReference>
<gene>
    <name evidence="2" type="ORF">BSL78_03400</name>
</gene>
<accession>A0A2G8LHD9</accession>
<protein>
    <submittedName>
        <fullName evidence="2">Putative neuronal-specific septin-3 isoform X3</fullName>
    </submittedName>
</protein>
<sequence>MSFIPLFVHSLKPLDIEVMKRLDKVCNVMPVISKADTLTIEERATFKNSWNKEIKEELKKHGVQTYPMKGVNEDADDAKINDVVKDPLSSYFILVSHLSQDQIPFAVVGSDKTHEIDGKKVLGRLTNWGLIEVENPKHCEFSHLRNMLIRTHMQDLKEVTDSIHYENFRRERLAANKSSESRGESLLTNISTFYCKQLFSAF</sequence>
<dbReference type="GO" id="GO:0005525">
    <property type="term" value="F:GTP binding"/>
    <property type="evidence" value="ECO:0007669"/>
    <property type="project" value="InterPro"/>
</dbReference>
<dbReference type="OrthoDB" id="416553at2759"/>
<keyword evidence="3" id="KW-1185">Reference proteome</keyword>
<comment type="caution">
    <text evidence="2">The sequence shown here is derived from an EMBL/GenBank/DDBJ whole genome shotgun (WGS) entry which is preliminary data.</text>
</comment>
<dbReference type="PROSITE" id="PS51719">
    <property type="entry name" value="G_SEPTIN"/>
    <property type="match status" value="1"/>
</dbReference>
<dbReference type="STRING" id="307972.A0A2G8LHD9"/>
<evidence type="ECO:0000313" key="2">
    <source>
        <dbReference type="EMBL" id="PIK59669.1"/>
    </source>
</evidence>
<name>A0A2G8LHD9_STIJA</name>
<dbReference type="InterPro" id="IPR030379">
    <property type="entry name" value="G_SEPTIN_dom"/>
</dbReference>
<dbReference type="EMBL" id="MRZV01000076">
    <property type="protein sequence ID" value="PIK59669.1"/>
    <property type="molecule type" value="Genomic_DNA"/>
</dbReference>
<dbReference type="AlphaFoldDB" id="A0A2G8LHD9"/>